<evidence type="ECO:0000256" key="1">
    <source>
        <dbReference type="ARBA" id="ARBA00022908"/>
    </source>
</evidence>
<evidence type="ECO:0000256" key="4">
    <source>
        <dbReference type="PROSITE-ProRule" id="PRU10137"/>
    </source>
</evidence>
<evidence type="ECO:0000313" key="9">
    <source>
        <dbReference type="Proteomes" id="UP000186666"/>
    </source>
</evidence>
<dbReference type="CDD" id="cd00338">
    <property type="entry name" value="Ser_Recombinase"/>
    <property type="match status" value="1"/>
</dbReference>
<dbReference type="PROSITE" id="PS00397">
    <property type="entry name" value="RECOMBINASES_1"/>
    <property type="match status" value="1"/>
</dbReference>
<dbReference type="Gene3D" id="3.90.1750.20">
    <property type="entry name" value="Putative Large Serine Recombinase, Chain B, Domain 2"/>
    <property type="match status" value="1"/>
</dbReference>
<name>A0ABY1KEX6_9BACL</name>
<keyword evidence="5" id="KW-0175">Coiled coil</keyword>
<keyword evidence="2" id="KW-0238">DNA-binding</keyword>
<dbReference type="SMART" id="SM00857">
    <property type="entry name" value="Resolvase"/>
    <property type="match status" value="1"/>
</dbReference>
<evidence type="ECO:0000256" key="3">
    <source>
        <dbReference type="ARBA" id="ARBA00023172"/>
    </source>
</evidence>
<dbReference type="InterPro" id="IPR011109">
    <property type="entry name" value="DNA_bind_recombinase_dom"/>
</dbReference>
<evidence type="ECO:0000313" key="8">
    <source>
        <dbReference type="EMBL" id="SIR72740.1"/>
    </source>
</evidence>
<evidence type="ECO:0000256" key="5">
    <source>
        <dbReference type="SAM" id="Coils"/>
    </source>
</evidence>
<feature type="domain" description="Resolvase/invertase-type recombinase catalytic" evidence="6">
    <location>
        <begin position="3"/>
        <end position="150"/>
    </location>
</feature>
<dbReference type="PANTHER" id="PTHR30461:SF23">
    <property type="entry name" value="DNA RECOMBINASE-RELATED"/>
    <property type="match status" value="1"/>
</dbReference>
<keyword evidence="1" id="KW-0229">DNA integration</keyword>
<dbReference type="Pfam" id="PF13408">
    <property type="entry name" value="Zn_ribbon_recom"/>
    <property type="match status" value="1"/>
</dbReference>
<organism evidence="8 9">
    <name type="scientific">Paenibacillus macquariensis</name>
    <dbReference type="NCBI Taxonomy" id="948756"/>
    <lineage>
        <taxon>Bacteria</taxon>
        <taxon>Bacillati</taxon>
        <taxon>Bacillota</taxon>
        <taxon>Bacilli</taxon>
        <taxon>Bacillales</taxon>
        <taxon>Paenibacillaceae</taxon>
        <taxon>Paenibacillus</taxon>
    </lineage>
</organism>
<keyword evidence="3" id="KW-0233">DNA recombination</keyword>
<dbReference type="SUPFAM" id="SSF53041">
    <property type="entry name" value="Resolvase-like"/>
    <property type="match status" value="1"/>
</dbReference>
<dbReference type="InterPro" id="IPR036162">
    <property type="entry name" value="Resolvase-like_N_sf"/>
</dbReference>
<dbReference type="InterPro" id="IPR025827">
    <property type="entry name" value="Zn_ribbon_recom_dom"/>
</dbReference>
<sequence length="486" mass="56407">MMLALAYIRVSTEEQAEKGNSLFEQQERAVAYCKAMGWDEPILFIDDGYSAKNINRPELTKLLERVKTESCGIVITTKLDRLSRKLFDILKLNEYFNKYNFNYVSATEGFDTSTPAGRLVLQMLGMVAEFERERISENVRNNMMSIANNTKKVISRPCFGYDVIEGELVINIEESLIIKKMAAWTLEGEGARSIVKRLNLVEKVTTKEGNQWHDKVLRELLQRETLKGDFIYNKTYKKDNKVIKRPEEEWIRIEDHHEPILDAETFEMIGQLFQGRKFIGRHVSDDRYLLSGLVICGHCKSKMNGKMNKNFSKRLGKENIHYQYLCDGYLKKSICYHHFAHRDTIENIIIEELKDLATMSSGSPRLISVVKNNSVDKEEIKNNLDKLDKKIQKQIEAYNEDLITKHDLKLAADTANTEREYLKNLLQASEEKIAEQREKELRVKANHYLNAILSGDRLKMKQTIRQMIHSIEVFDGSNIEVIYRGD</sequence>
<gene>
    <name evidence="8" type="ORF">SAMN05421578_14814</name>
</gene>
<dbReference type="PROSITE" id="PS51736">
    <property type="entry name" value="RECOMBINASES_3"/>
    <property type="match status" value="1"/>
</dbReference>
<feature type="domain" description="Recombinase" evidence="7">
    <location>
        <begin position="158"/>
        <end position="279"/>
    </location>
</feature>
<dbReference type="InterPro" id="IPR006118">
    <property type="entry name" value="Recombinase_CS"/>
</dbReference>
<feature type="active site" description="O-(5'-phospho-DNA)-serine intermediate" evidence="4">
    <location>
        <position position="11"/>
    </location>
</feature>
<comment type="caution">
    <text evidence="8">The sequence shown here is derived from an EMBL/GenBank/DDBJ whole genome shotgun (WGS) entry which is preliminary data.</text>
</comment>
<evidence type="ECO:0000259" key="6">
    <source>
        <dbReference type="PROSITE" id="PS51736"/>
    </source>
</evidence>
<dbReference type="InterPro" id="IPR006119">
    <property type="entry name" value="Resolv_N"/>
</dbReference>
<dbReference type="Pfam" id="PF07508">
    <property type="entry name" value="Recombinase"/>
    <property type="match status" value="1"/>
</dbReference>
<dbReference type="Pfam" id="PF00239">
    <property type="entry name" value="Resolvase"/>
    <property type="match status" value="1"/>
</dbReference>
<dbReference type="EMBL" id="FTNK01000048">
    <property type="protein sequence ID" value="SIR72740.1"/>
    <property type="molecule type" value="Genomic_DNA"/>
</dbReference>
<evidence type="ECO:0000259" key="7">
    <source>
        <dbReference type="PROSITE" id="PS51737"/>
    </source>
</evidence>
<evidence type="ECO:0000256" key="2">
    <source>
        <dbReference type="ARBA" id="ARBA00023125"/>
    </source>
</evidence>
<reference evidence="8 9" key="1">
    <citation type="submission" date="2017-01" db="EMBL/GenBank/DDBJ databases">
        <authorList>
            <person name="Varghese N."/>
            <person name="Submissions S."/>
        </authorList>
    </citation>
    <scope>NUCLEOTIDE SEQUENCE [LARGE SCALE GENOMIC DNA]</scope>
    <source>
        <strain evidence="8 9">ATCC 23464</strain>
    </source>
</reference>
<dbReference type="InterPro" id="IPR038109">
    <property type="entry name" value="DNA_bind_recomb_sf"/>
</dbReference>
<feature type="coiled-coil region" evidence="5">
    <location>
        <begin position="370"/>
        <end position="446"/>
    </location>
</feature>
<keyword evidence="9" id="KW-1185">Reference proteome</keyword>
<dbReference type="InterPro" id="IPR050639">
    <property type="entry name" value="SSR_resolvase"/>
</dbReference>
<dbReference type="RefSeq" id="WP_082867417.1">
    <property type="nucleotide sequence ID" value="NZ_FTNK01000048.1"/>
</dbReference>
<protein>
    <submittedName>
        <fullName evidence="8">Site-specific DNA recombinase</fullName>
    </submittedName>
</protein>
<dbReference type="PROSITE" id="PS51737">
    <property type="entry name" value="RECOMBINASE_DNA_BIND"/>
    <property type="match status" value="1"/>
</dbReference>
<dbReference type="PANTHER" id="PTHR30461">
    <property type="entry name" value="DNA-INVERTASE FROM LAMBDOID PROPHAGE"/>
    <property type="match status" value="1"/>
</dbReference>
<dbReference type="Proteomes" id="UP000186666">
    <property type="component" value="Unassembled WGS sequence"/>
</dbReference>
<dbReference type="Gene3D" id="3.40.50.1390">
    <property type="entry name" value="Resolvase, N-terminal catalytic domain"/>
    <property type="match status" value="1"/>
</dbReference>
<accession>A0ABY1KEX6</accession>
<proteinExistence type="predicted"/>